<dbReference type="GO" id="GO:0004190">
    <property type="term" value="F:aspartic-type endopeptidase activity"/>
    <property type="evidence" value="ECO:0007669"/>
    <property type="project" value="UniProtKB-KW"/>
</dbReference>
<dbReference type="SUPFAM" id="SSF56672">
    <property type="entry name" value="DNA/RNA polymerases"/>
    <property type="match status" value="1"/>
</dbReference>
<dbReference type="CDD" id="cd00303">
    <property type="entry name" value="retropepsin_like"/>
    <property type="match status" value="1"/>
</dbReference>
<dbReference type="InterPro" id="IPR000477">
    <property type="entry name" value="RT_dom"/>
</dbReference>
<evidence type="ECO:0000256" key="3">
    <source>
        <dbReference type="ARBA" id="ARBA00022695"/>
    </source>
</evidence>
<name>A0A8H7QGD0_9FUNG</name>
<dbReference type="GO" id="GO:0003964">
    <property type="term" value="F:RNA-directed DNA polymerase activity"/>
    <property type="evidence" value="ECO:0007669"/>
    <property type="project" value="UniProtKB-KW"/>
</dbReference>
<feature type="domain" description="Reverse transcriptase" evidence="12">
    <location>
        <begin position="784"/>
        <end position="970"/>
    </location>
</feature>
<feature type="compositionally biased region" description="Gly residues" evidence="10">
    <location>
        <begin position="342"/>
        <end position="352"/>
    </location>
</feature>
<evidence type="ECO:0000256" key="5">
    <source>
        <dbReference type="ARBA" id="ARBA00022750"/>
    </source>
</evidence>
<dbReference type="InterPro" id="IPR041373">
    <property type="entry name" value="RT_RNaseH"/>
</dbReference>
<dbReference type="CDD" id="cd09274">
    <property type="entry name" value="RNase_HI_RT_Ty3"/>
    <property type="match status" value="1"/>
</dbReference>
<dbReference type="GO" id="GO:0003676">
    <property type="term" value="F:nucleic acid binding"/>
    <property type="evidence" value="ECO:0007669"/>
    <property type="project" value="InterPro"/>
</dbReference>
<evidence type="ECO:0000256" key="7">
    <source>
        <dbReference type="ARBA" id="ARBA00022801"/>
    </source>
</evidence>
<dbReference type="Pfam" id="PF13975">
    <property type="entry name" value="gag-asp_proteas"/>
    <property type="match status" value="1"/>
</dbReference>
<dbReference type="Pfam" id="PF17921">
    <property type="entry name" value="Integrase_H2C2"/>
    <property type="match status" value="1"/>
</dbReference>
<dbReference type="Pfam" id="PF17917">
    <property type="entry name" value="RT_RNaseH"/>
    <property type="match status" value="1"/>
</dbReference>
<dbReference type="PROSITE" id="PS50158">
    <property type="entry name" value="ZF_CCHC"/>
    <property type="match status" value="1"/>
</dbReference>
<feature type="compositionally biased region" description="Low complexity" evidence="10">
    <location>
        <begin position="356"/>
        <end position="370"/>
    </location>
</feature>
<dbReference type="GO" id="GO:0006508">
    <property type="term" value="P:proteolysis"/>
    <property type="evidence" value="ECO:0007669"/>
    <property type="project" value="InterPro"/>
</dbReference>
<dbReference type="OrthoDB" id="2290219at2759"/>
<keyword evidence="2" id="KW-0808">Transferase</keyword>
<keyword evidence="8" id="KW-0695">RNA-directed DNA polymerase</keyword>
<dbReference type="Gene3D" id="1.10.340.70">
    <property type="match status" value="1"/>
</dbReference>
<gene>
    <name evidence="13" type="ORF">INT47_012819</name>
</gene>
<dbReference type="CDD" id="cd01647">
    <property type="entry name" value="RT_LTR"/>
    <property type="match status" value="1"/>
</dbReference>
<dbReference type="Pfam" id="PF03732">
    <property type="entry name" value="Retrotrans_gag"/>
    <property type="match status" value="1"/>
</dbReference>
<dbReference type="EC" id="2.7.7.49" evidence="1"/>
<dbReference type="InterPro" id="IPR043128">
    <property type="entry name" value="Rev_trsase/Diguanyl_cyclase"/>
</dbReference>
<proteinExistence type="predicted"/>
<dbReference type="InterPro" id="IPR001878">
    <property type="entry name" value="Znf_CCHC"/>
</dbReference>
<sequence>MEQSQENLNKFEIEERIEAALPIELRPLYNKHRLIKEENVIERIKSTEKREAHWNTIIQPLVGKYILELNKQLQVEKQAHTYQIMSDQNSNELSIANTIANAVKEGIDQAIRNMQTINNQPYNTDSDLFNKPTKYNGSRDPFLIDNWIKSINDYKEFKGWNDEQTFKFARTLLCDIAAIWLRNIELNEDNAPTTWSSLRIRIITGFKPTNSALIFCERLEELRQTSSISQYIQDFLTLKLGVPSMTDDEAVSKFARHLKSKDARVHIRNLYRGDKCPTMDEAIQAAYIFESARNEHGTYSFLPNSTPSSSNTQVDDPMDLSPLRDLINYMNTNNRGTSRGSSRGGFRGGFRGRGFSRGASRGANRGNFNGQEERSCFQCGRVGHLQYHCPQNNRHEMHFMNNTYDNQTNYGYDYYDGYEYEHRQNDYDYPQQPFNPQHTPPPPVNDNNNKDPPSSHYSKETSILYSVLPSSAAFVTPLKVNPNMIQKDVEFMINAGSTSSKLPFYRILINGHPCNVLIDSGASANYIHPKLIPYVSKTARTRQGQSVETANGQQTAISTIASFSIALGDYTDRIEAYVFATKFDVILGRSWLSQIQPVPHWPTGEWQIKIRNNSQRVTIIRPLQAQTIEEINEVSLKEKHQDRLCNAEMDKNNKHDTNSKIDFVITAKQLDTWFKKQKVEECYLINFSEIYSQEELHVMMDEKSKQLLSDEELKIDKMNEEWSQEFAKRYPKVFKGCIDSLPPLRDSVENMIVLGPGAKLESRAPYKMSPVELRELRRQLDILLDQGLIEPTSSKYGSPVLFVKRAAEGNQPPKLRMVCDFRSVNKATISQRIPVPRIDECLEQLHGAHYFTSLDLQSGFHQQRLTESDAEKTTINTRYGQFRWKVIAFGLRNSGAQFMKMMTAVLKEHIDKICIVYIDDILIFTKDPNINVHRQHVHMIMHKLDEAGLVVNRAKCKFNRKKLTFLGYDIIANVGVLPSKKKVEAIMSWPVSKNVQDVRKFIGLCQYYKSFLPSFASVAAPITDLTKGGGFKRRDIDWSAECQSAFDHIKQMITSAPVLLTPCMTRPFRIETDSSDFGCRAVLLQQDPNNNNEWKPLAYESHKFSTQERAYPAQEREYLGILHALRTWRCFIDGNEYEVHTDHLPLKYYQDTTKISPRLVRWMSELSMFSPKIVYKPGVDNIVPDFLSRRDGSKCIPNTESFEPRYLYDSPETCAAVISSKTNRFDDPLITDPLQDWPLYYFKDEDLWPDTLKAELKKQQDRFRVKDGHIWRKYIDKSNTISSEHASESWTKFIPFKRRADLVEDFHRGFGHQGKITVHQLMKTRFWWPKMLFDITNWLSQCPECQLHSRKEKDVHHAPMKPLEVPPPFSRWHLDFIGEFPLTKNGNKWIIMAVDYNTCRIWVRFT</sequence>
<dbReference type="InterPro" id="IPR043502">
    <property type="entry name" value="DNA/RNA_pol_sf"/>
</dbReference>
<dbReference type="InterPro" id="IPR021109">
    <property type="entry name" value="Peptidase_aspartic_dom_sf"/>
</dbReference>
<keyword evidence="6" id="KW-0255">Endonuclease</keyword>
<dbReference type="PROSITE" id="PS00141">
    <property type="entry name" value="ASP_PROTEASE"/>
    <property type="match status" value="1"/>
</dbReference>
<dbReference type="Gene3D" id="2.40.70.10">
    <property type="entry name" value="Acid Proteases"/>
    <property type="match status" value="1"/>
</dbReference>
<dbReference type="InterPro" id="IPR036875">
    <property type="entry name" value="Znf_CCHC_sf"/>
</dbReference>
<dbReference type="InterPro" id="IPR050951">
    <property type="entry name" value="Retrovirus_Pol_polyprotein"/>
</dbReference>
<dbReference type="SUPFAM" id="SSF50630">
    <property type="entry name" value="Acid proteases"/>
    <property type="match status" value="1"/>
</dbReference>
<keyword evidence="9" id="KW-0862">Zinc</keyword>
<dbReference type="EMBL" id="JAEPRD010000380">
    <property type="protein sequence ID" value="KAG2191605.1"/>
    <property type="molecule type" value="Genomic_DNA"/>
</dbReference>
<dbReference type="GO" id="GO:0004519">
    <property type="term" value="F:endonuclease activity"/>
    <property type="evidence" value="ECO:0007669"/>
    <property type="project" value="UniProtKB-KW"/>
</dbReference>
<evidence type="ECO:0000259" key="12">
    <source>
        <dbReference type="PROSITE" id="PS50878"/>
    </source>
</evidence>
<dbReference type="PANTHER" id="PTHR37984:SF5">
    <property type="entry name" value="PROTEIN NYNRIN-LIKE"/>
    <property type="match status" value="1"/>
</dbReference>
<accession>A0A8H7QGD0</accession>
<dbReference type="GO" id="GO:0008270">
    <property type="term" value="F:zinc ion binding"/>
    <property type="evidence" value="ECO:0007669"/>
    <property type="project" value="UniProtKB-KW"/>
</dbReference>
<dbReference type="InterPro" id="IPR041588">
    <property type="entry name" value="Integrase_H2C2"/>
</dbReference>
<feature type="region of interest" description="Disordered" evidence="10">
    <location>
        <begin position="331"/>
        <end position="370"/>
    </location>
</feature>
<keyword evidence="9" id="KW-0479">Metal-binding</keyword>
<evidence type="ECO:0000256" key="2">
    <source>
        <dbReference type="ARBA" id="ARBA00022679"/>
    </source>
</evidence>
<dbReference type="Proteomes" id="UP000603453">
    <property type="component" value="Unassembled WGS sequence"/>
</dbReference>
<evidence type="ECO:0000256" key="10">
    <source>
        <dbReference type="SAM" id="MobiDB-lite"/>
    </source>
</evidence>
<keyword evidence="5" id="KW-0645">Protease</keyword>
<dbReference type="Gene3D" id="3.10.10.10">
    <property type="entry name" value="HIV Type 1 Reverse Transcriptase, subunit A, domain 1"/>
    <property type="match status" value="1"/>
</dbReference>
<evidence type="ECO:0000256" key="1">
    <source>
        <dbReference type="ARBA" id="ARBA00012493"/>
    </source>
</evidence>
<reference evidence="13" key="1">
    <citation type="submission" date="2020-12" db="EMBL/GenBank/DDBJ databases">
        <title>Metabolic potential, ecology and presence of endohyphal bacteria is reflected in genomic diversity of Mucoromycotina.</title>
        <authorList>
            <person name="Muszewska A."/>
            <person name="Okrasinska A."/>
            <person name="Steczkiewicz K."/>
            <person name="Drgas O."/>
            <person name="Orlowska M."/>
            <person name="Perlinska-Lenart U."/>
            <person name="Aleksandrzak-Piekarczyk T."/>
            <person name="Szatraj K."/>
            <person name="Zielenkiewicz U."/>
            <person name="Pilsyk S."/>
            <person name="Malc E."/>
            <person name="Mieczkowski P."/>
            <person name="Kruszewska J.S."/>
            <person name="Biernat P."/>
            <person name="Pawlowska J."/>
        </authorList>
    </citation>
    <scope>NUCLEOTIDE SEQUENCE</scope>
    <source>
        <strain evidence="13">WA0000017839</strain>
    </source>
</reference>
<dbReference type="InterPro" id="IPR036397">
    <property type="entry name" value="RNaseH_sf"/>
</dbReference>
<dbReference type="Pfam" id="PF00078">
    <property type="entry name" value="RVT_1"/>
    <property type="match status" value="1"/>
</dbReference>
<evidence type="ECO:0000256" key="9">
    <source>
        <dbReference type="PROSITE-ProRule" id="PRU00047"/>
    </source>
</evidence>
<keyword evidence="9" id="KW-0863">Zinc-finger</keyword>
<feature type="region of interest" description="Disordered" evidence="10">
    <location>
        <begin position="425"/>
        <end position="458"/>
    </location>
</feature>
<dbReference type="InterPro" id="IPR001969">
    <property type="entry name" value="Aspartic_peptidase_AS"/>
</dbReference>
<keyword evidence="7" id="KW-0378">Hydrolase</keyword>
<organism evidence="13 14">
    <name type="scientific">Mucor saturninus</name>
    <dbReference type="NCBI Taxonomy" id="64648"/>
    <lineage>
        <taxon>Eukaryota</taxon>
        <taxon>Fungi</taxon>
        <taxon>Fungi incertae sedis</taxon>
        <taxon>Mucoromycota</taxon>
        <taxon>Mucoromycotina</taxon>
        <taxon>Mucoromycetes</taxon>
        <taxon>Mucorales</taxon>
        <taxon>Mucorineae</taxon>
        <taxon>Mucoraceae</taxon>
        <taxon>Mucor</taxon>
    </lineage>
</organism>
<evidence type="ECO:0000256" key="4">
    <source>
        <dbReference type="ARBA" id="ARBA00022722"/>
    </source>
</evidence>
<evidence type="ECO:0000259" key="11">
    <source>
        <dbReference type="PROSITE" id="PS50158"/>
    </source>
</evidence>
<evidence type="ECO:0000313" key="14">
    <source>
        <dbReference type="Proteomes" id="UP000603453"/>
    </source>
</evidence>
<evidence type="ECO:0000256" key="8">
    <source>
        <dbReference type="ARBA" id="ARBA00022918"/>
    </source>
</evidence>
<keyword evidence="3" id="KW-0548">Nucleotidyltransferase</keyword>
<evidence type="ECO:0000313" key="13">
    <source>
        <dbReference type="EMBL" id="KAG2191605.1"/>
    </source>
</evidence>
<keyword evidence="5" id="KW-0064">Aspartyl protease</keyword>
<feature type="domain" description="CCHC-type" evidence="11">
    <location>
        <begin position="376"/>
        <end position="391"/>
    </location>
</feature>
<protein>
    <recommendedName>
        <fullName evidence="1">RNA-directed DNA polymerase</fullName>
        <ecNumber evidence="1">2.7.7.49</ecNumber>
    </recommendedName>
</protein>
<dbReference type="Gene3D" id="3.30.420.10">
    <property type="entry name" value="Ribonuclease H-like superfamily/Ribonuclease H"/>
    <property type="match status" value="1"/>
</dbReference>
<keyword evidence="4" id="KW-0540">Nuclease</keyword>
<dbReference type="InterPro" id="IPR005162">
    <property type="entry name" value="Retrotrans_gag_dom"/>
</dbReference>
<comment type="caution">
    <text evidence="13">The sequence shown here is derived from an EMBL/GenBank/DDBJ whole genome shotgun (WGS) entry which is preliminary data.</text>
</comment>
<dbReference type="FunFam" id="3.30.70.270:FF:000020">
    <property type="entry name" value="Transposon Tf2-6 polyprotein-like Protein"/>
    <property type="match status" value="1"/>
</dbReference>
<dbReference type="PANTHER" id="PTHR37984">
    <property type="entry name" value="PROTEIN CBG26694"/>
    <property type="match status" value="1"/>
</dbReference>
<dbReference type="PROSITE" id="PS50878">
    <property type="entry name" value="RT_POL"/>
    <property type="match status" value="1"/>
</dbReference>
<keyword evidence="14" id="KW-1185">Reference proteome</keyword>
<dbReference type="SUPFAM" id="SSF57756">
    <property type="entry name" value="Retrovirus zinc finger-like domains"/>
    <property type="match status" value="1"/>
</dbReference>
<evidence type="ECO:0000256" key="6">
    <source>
        <dbReference type="ARBA" id="ARBA00022759"/>
    </source>
</evidence>
<dbReference type="Gene3D" id="3.30.70.270">
    <property type="match status" value="2"/>
</dbReference>
<feature type="compositionally biased region" description="Low complexity" evidence="10">
    <location>
        <begin position="331"/>
        <end position="341"/>
    </location>
</feature>